<comment type="caution">
    <text evidence="1">The sequence shown here is derived from an EMBL/GenBank/DDBJ whole genome shotgun (WGS) entry which is preliminary data.</text>
</comment>
<dbReference type="Proteomes" id="UP001208570">
    <property type="component" value="Unassembled WGS sequence"/>
</dbReference>
<sequence>MIQMMAMTMGSPTSDLSHLEEGLIVVDDSDKLTIARLKAELEKKSKIIVQISQLKQRLKIEHFKLEHFI</sequence>
<reference evidence="1" key="1">
    <citation type="journal article" date="2023" name="Mol. Biol. Evol.">
        <title>Third-Generation Sequencing Reveals the Adaptive Role of the Epigenome in Three Deep-Sea Polychaetes.</title>
        <authorList>
            <person name="Perez M."/>
            <person name="Aroh O."/>
            <person name="Sun Y."/>
            <person name="Lan Y."/>
            <person name="Juniper S.K."/>
            <person name="Young C.R."/>
            <person name="Angers B."/>
            <person name="Qian P.Y."/>
        </authorList>
    </citation>
    <scope>NUCLEOTIDE SEQUENCE</scope>
    <source>
        <strain evidence="1">P08H-3</strain>
    </source>
</reference>
<evidence type="ECO:0000313" key="1">
    <source>
        <dbReference type="EMBL" id="KAK2145869.1"/>
    </source>
</evidence>
<organism evidence="1 2">
    <name type="scientific">Paralvinella palmiformis</name>
    <dbReference type="NCBI Taxonomy" id="53620"/>
    <lineage>
        <taxon>Eukaryota</taxon>
        <taxon>Metazoa</taxon>
        <taxon>Spiralia</taxon>
        <taxon>Lophotrochozoa</taxon>
        <taxon>Annelida</taxon>
        <taxon>Polychaeta</taxon>
        <taxon>Sedentaria</taxon>
        <taxon>Canalipalpata</taxon>
        <taxon>Terebellida</taxon>
        <taxon>Terebelliformia</taxon>
        <taxon>Alvinellidae</taxon>
        <taxon>Paralvinella</taxon>
    </lineage>
</organism>
<name>A0AAD9MWR6_9ANNE</name>
<dbReference type="EMBL" id="JAODUP010000650">
    <property type="protein sequence ID" value="KAK2145869.1"/>
    <property type="molecule type" value="Genomic_DNA"/>
</dbReference>
<evidence type="ECO:0000313" key="2">
    <source>
        <dbReference type="Proteomes" id="UP001208570"/>
    </source>
</evidence>
<protein>
    <submittedName>
        <fullName evidence="1">Uncharacterized protein</fullName>
    </submittedName>
</protein>
<accession>A0AAD9MWR6</accession>
<dbReference type="AlphaFoldDB" id="A0AAD9MWR6"/>
<keyword evidence="2" id="KW-1185">Reference proteome</keyword>
<proteinExistence type="predicted"/>
<gene>
    <name evidence="1" type="ORF">LSH36_650g00038</name>
</gene>